<dbReference type="InterPro" id="IPR056475">
    <property type="entry name" value="GBD_Hemicentin/VWA7"/>
</dbReference>
<evidence type="ECO:0000313" key="7">
    <source>
        <dbReference type="EMBL" id="KAK8749571.1"/>
    </source>
</evidence>
<dbReference type="GO" id="GO:0032991">
    <property type="term" value="C:protein-containing complex"/>
    <property type="evidence" value="ECO:0007669"/>
    <property type="project" value="UniProtKB-ARBA"/>
</dbReference>
<dbReference type="InterPro" id="IPR003961">
    <property type="entry name" value="FN3_dom"/>
</dbReference>
<keyword evidence="3 5" id="KW-0732">Signal</keyword>
<feature type="domain" description="Fibronectin type-III" evidence="6">
    <location>
        <begin position="1320"/>
        <end position="1412"/>
    </location>
</feature>
<dbReference type="Pfam" id="PF00041">
    <property type="entry name" value="fn3"/>
    <property type="match status" value="3"/>
</dbReference>
<comment type="subcellular location">
    <subcellularLocation>
        <location evidence="1">Secreted</location>
    </subcellularLocation>
</comment>
<dbReference type="Pfam" id="PF25107">
    <property type="entry name" value="VWA7_N"/>
    <property type="match status" value="1"/>
</dbReference>
<evidence type="ECO:0000313" key="8">
    <source>
        <dbReference type="Proteomes" id="UP001445076"/>
    </source>
</evidence>
<gene>
    <name evidence="7" type="ORF">OTU49_015436</name>
</gene>
<dbReference type="Proteomes" id="UP001445076">
    <property type="component" value="Unassembled WGS sequence"/>
</dbReference>
<evidence type="ECO:0000256" key="4">
    <source>
        <dbReference type="ARBA" id="ARBA00023180"/>
    </source>
</evidence>
<dbReference type="SUPFAM" id="SSF53300">
    <property type="entry name" value="vWA-like"/>
    <property type="match status" value="1"/>
</dbReference>
<feature type="domain" description="Fibronectin type-III" evidence="6">
    <location>
        <begin position="1229"/>
        <end position="1316"/>
    </location>
</feature>
<dbReference type="InterPro" id="IPR036465">
    <property type="entry name" value="vWFA_dom_sf"/>
</dbReference>
<dbReference type="InterPro" id="IPR052577">
    <property type="entry name" value="VWA7"/>
</dbReference>
<dbReference type="Pfam" id="PF23619">
    <property type="entry name" value="Ig_VWA7"/>
    <property type="match status" value="1"/>
</dbReference>
<organism evidence="7 8">
    <name type="scientific">Cherax quadricarinatus</name>
    <name type="common">Australian red claw crayfish</name>
    <dbReference type="NCBI Taxonomy" id="27406"/>
    <lineage>
        <taxon>Eukaryota</taxon>
        <taxon>Metazoa</taxon>
        <taxon>Ecdysozoa</taxon>
        <taxon>Arthropoda</taxon>
        <taxon>Crustacea</taxon>
        <taxon>Multicrustacea</taxon>
        <taxon>Malacostraca</taxon>
        <taxon>Eumalacostraca</taxon>
        <taxon>Eucarida</taxon>
        <taxon>Decapoda</taxon>
        <taxon>Pleocyemata</taxon>
        <taxon>Astacidea</taxon>
        <taxon>Parastacoidea</taxon>
        <taxon>Parastacidae</taxon>
        <taxon>Cherax</taxon>
    </lineage>
</organism>
<reference evidence="7 8" key="1">
    <citation type="journal article" date="2024" name="BMC Genomics">
        <title>Genome assembly of redclaw crayfish (Cherax quadricarinatus) provides insights into its immune adaptation and hypoxia tolerance.</title>
        <authorList>
            <person name="Liu Z."/>
            <person name="Zheng J."/>
            <person name="Li H."/>
            <person name="Fang K."/>
            <person name="Wang S."/>
            <person name="He J."/>
            <person name="Zhou D."/>
            <person name="Weng S."/>
            <person name="Chi M."/>
            <person name="Gu Z."/>
            <person name="He J."/>
            <person name="Li F."/>
            <person name="Wang M."/>
        </authorList>
    </citation>
    <scope>NUCLEOTIDE SEQUENCE [LARGE SCALE GENOMIC DNA]</scope>
    <source>
        <strain evidence="7">ZL_2023a</strain>
    </source>
</reference>
<dbReference type="PANTHER" id="PTHR14905">
    <property type="entry name" value="NG37"/>
    <property type="match status" value="1"/>
</dbReference>
<dbReference type="SUPFAM" id="SSF49265">
    <property type="entry name" value="Fibronectin type III"/>
    <property type="match status" value="3"/>
</dbReference>
<dbReference type="InterPro" id="IPR057615">
    <property type="entry name" value="Ig_VWA7"/>
</dbReference>
<dbReference type="Pfam" id="PF23560">
    <property type="entry name" value="GBD_Hemicentin"/>
    <property type="match status" value="1"/>
</dbReference>
<keyword evidence="8" id="KW-1185">Reference proteome</keyword>
<evidence type="ECO:0000256" key="2">
    <source>
        <dbReference type="ARBA" id="ARBA00022525"/>
    </source>
</evidence>
<dbReference type="CDD" id="cd00063">
    <property type="entry name" value="FN3"/>
    <property type="match status" value="5"/>
</dbReference>
<dbReference type="PROSITE" id="PS50853">
    <property type="entry name" value="FN3"/>
    <property type="match status" value="5"/>
</dbReference>
<dbReference type="InterPro" id="IPR056861">
    <property type="entry name" value="HMCN1-like_VWA"/>
</dbReference>
<accession>A0AAW0YDS7</accession>
<evidence type="ECO:0000259" key="6">
    <source>
        <dbReference type="PROSITE" id="PS50853"/>
    </source>
</evidence>
<feature type="domain" description="Fibronectin type-III" evidence="6">
    <location>
        <begin position="1026"/>
        <end position="1122"/>
    </location>
</feature>
<evidence type="ECO:0000256" key="1">
    <source>
        <dbReference type="ARBA" id="ARBA00004613"/>
    </source>
</evidence>
<evidence type="ECO:0000256" key="5">
    <source>
        <dbReference type="SAM" id="SignalP"/>
    </source>
</evidence>
<dbReference type="InterPro" id="IPR013783">
    <property type="entry name" value="Ig-like_fold"/>
</dbReference>
<dbReference type="Pfam" id="PF25106">
    <property type="entry name" value="VWA_4"/>
    <property type="match status" value="1"/>
</dbReference>
<feature type="chain" id="PRO_5043418568" description="Fibronectin type-III domain-containing protein" evidence="5">
    <location>
        <begin position="21"/>
        <end position="1513"/>
    </location>
</feature>
<dbReference type="EMBL" id="JARKIK010000009">
    <property type="protein sequence ID" value="KAK8749571.1"/>
    <property type="molecule type" value="Genomic_DNA"/>
</dbReference>
<dbReference type="Gene3D" id="2.60.40.10">
    <property type="entry name" value="Immunoglobulins"/>
    <property type="match status" value="5"/>
</dbReference>
<evidence type="ECO:0000256" key="3">
    <source>
        <dbReference type="ARBA" id="ARBA00022729"/>
    </source>
</evidence>
<protein>
    <recommendedName>
        <fullName evidence="6">Fibronectin type-III domain-containing protein</fullName>
    </recommendedName>
</protein>
<dbReference type="PANTHER" id="PTHR14905:SF7">
    <property type="entry name" value="VON WILLEBRAND FACTOR A DOMAIN-CONTAINING PROTEIN 7"/>
    <property type="match status" value="1"/>
</dbReference>
<comment type="caution">
    <text evidence="7">The sequence shown here is derived from an EMBL/GenBank/DDBJ whole genome shotgun (WGS) entry which is preliminary data.</text>
</comment>
<dbReference type="InterPro" id="IPR036116">
    <property type="entry name" value="FN3_sf"/>
</dbReference>
<sequence>MAQQGLVLVLVVAFLGTTTAFLATPLNASDPDVAYILCPDQTVGETRDHKWITREAIRRNLRQFFLDNPPPSKPDFNVPSTATLTQLYSAYYGASASPARFIKAVNSIAASNVNADSATQLRHDPNIQGDAEELSELQKTLSNRYPQILTSIMVDEAYTASRSLLGLSLHSIQKFYSHSTWIELGNTDILSDLGLPGYAFDDVADPSEDVCTPCATPQECTGNVVAGAGLSSGYYQYDDPTADSYLIPKPTTGGKCSHGGVLDLSVEEAPQGGVNKDTASPCFSPHYYLHEQAAELAVQATDHYLTVLLDAIGNEKYRRLFDLYRGSALSIAIDTTGSMTDDIDAVKAQVKSIVENTSPELYILAPFNDPTYGPGLRTDNATEFLEAVNSLRASGGISPLEELFWSGLQLALSLTPDYGDIFCFTDAGGRDGEKMESCVARSQQQHNKVSVIYSGTIPSASQKMVLTEVEEYQRLADATGGLFIPSEKFSIDAIMPILNEGVQSASVDITQLKDLLGPVDTDVPIDNSISDFEIRIVGTITDAILTDFTGTKYDLTDEASLQSDPTIEVIIYTDGLKSVRWLEPRYGVWSLHTDSASTYTISVSANSTLSFLGWFSILDPSPPHPHYRAAEGNPLINTVYYIGVTLIGYLESYVTDVTYVEYVDKSGLQLREIPYNGLVDDEFYIRSDPLPEEPFYIKLYGYVQSGNVFCRLMTVQMTPVETGVGVLATSEDLSARPGETAKGDFIVYNYGLSSYFALTGTDDKDFLDEVTPDRVYIIHNESAVVTVSFVVPSSAVPGTVSMVTLTAQSEEQTQSVNSAISQFVVLPAVSDDSPPTCELDSEPDCSGYELNGVCSDKTWTIQATLQDSVSGLVNVYARPDGLSSSVDGLNPGTTGNVVITYSASCCTSQVDIIGVDSLGNVGKCIIDMGVQGGMIIDLEALSVGQTWVYLTWTLTPTDYEVHKYSIVINDDFTQDSRCKDSVCYANVTELEACSLQTFQVTPYFTVAGSDQMGEPAYTNAYTTDEVPGTPQDGVVVSIEANTATITWAAINSKCISQYQVCYKAVDSVGSRVCEQTSATSYDMLGLEACTQYEVNVTSLSPTGLTSASSLIFDVETILAPPGLPRNVQTALSLPDAITVTWDNPLENAHCIQKFAVSITVKVTSALTELLMKQQREVHMVAADSDNTFTIYNLEPCTNYTIEVVAIAWDDSLGPSVQSDSATAETNPDPVWELATKEVTTVSMEVTWEAAIICVDHFKICYYDEEEVTEKCEVVTEPSVTLTDLLPCVDYFVSVTAASYSDYYSTAVWQTRRTLDIAPGTPENLIVTSKTAHSIEIDFDPPSDSPQCVAEYVNSIVELDDVTKGSEFLFYQQRGYTFDNLDACTHYEIKVCARSSELQASSWAVVNDTTDEDVPTEPQSFVVRDATTTSLTVAWWTPENNSRCVDSYELEWTNPSGETNSETITHVPGTSLPFVVEKEITNLDPCTEYSLKVWTITASGSVGPSTALTASTEC</sequence>
<feature type="signal peptide" evidence="5">
    <location>
        <begin position="1"/>
        <end position="20"/>
    </location>
</feature>
<feature type="domain" description="Fibronectin type-III" evidence="6">
    <location>
        <begin position="1416"/>
        <end position="1513"/>
    </location>
</feature>
<feature type="domain" description="Fibronectin type-III" evidence="6">
    <location>
        <begin position="1123"/>
        <end position="1228"/>
    </location>
</feature>
<name>A0AAW0YDS7_CHEQU</name>
<dbReference type="Gene3D" id="3.40.50.410">
    <property type="entry name" value="von Willebrand factor, type A domain"/>
    <property type="match status" value="1"/>
</dbReference>
<keyword evidence="4" id="KW-0325">Glycoprotein</keyword>
<dbReference type="GO" id="GO:0005576">
    <property type="term" value="C:extracellular region"/>
    <property type="evidence" value="ECO:0007669"/>
    <property type="project" value="UniProtKB-SubCell"/>
</dbReference>
<dbReference type="SMART" id="SM00060">
    <property type="entry name" value="FN3"/>
    <property type="match status" value="6"/>
</dbReference>
<keyword evidence="2" id="KW-0964">Secreted</keyword>
<proteinExistence type="predicted"/>
<dbReference type="InterPro" id="IPR056862">
    <property type="entry name" value="VWA7_N"/>
</dbReference>